<comment type="similarity">
    <text evidence="4">Belongs to the cyclic nucleotide phosphodiesterase class-III family.</text>
</comment>
<evidence type="ECO:0000256" key="1">
    <source>
        <dbReference type="ARBA" id="ARBA00022723"/>
    </source>
</evidence>
<evidence type="ECO:0000313" key="7">
    <source>
        <dbReference type="Proteomes" id="UP000064921"/>
    </source>
</evidence>
<dbReference type="Pfam" id="PF00149">
    <property type="entry name" value="Metallophos"/>
    <property type="match status" value="1"/>
</dbReference>
<evidence type="ECO:0000256" key="4">
    <source>
        <dbReference type="ARBA" id="ARBA00025742"/>
    </source>
</evidence>
<keyword evidence="1" id="KW-0479">Metal-binding</keyword>
<name>A0A0U3FNX8_9HYPH</name>
<dbReference type="GO" id="GO:0016787">
    <property type="term" value="F:hydrolase activity"/>
    <property type="evidence" value="ECO:0007669"/>
    <property type="project" value="UniProtKB-KW"/>
</dbReference>
<dbReference type="STRING" id="121719.APZ00_13015"/>
<reference evidence="6 7" key="1">
    <citation type="submission" date="2015-10" db="EMBL/GenBank/DDBJ databases">
        <title>The world's first case of liver abscess caused by Pannonibacter phragmitetus.</title>
        <authorList>
            <person name="Ming D."/>
            <person name="Wang M."/>
            <person name="Zhou Y."/>
            <person name="Jiang T."/>
            <person name="Hu S."/>
        </authorList>
    </citation>
    <scope>NUCLEOTIDE SEQUENCE [LARGE SCALE GENOMIC DNA]</scope>
    <source>
        <strain evidence="6 7">31801</strain>
    </source>
</reference>
<dbReference type="Proteomes" id="UP000064921">
    <property type="component" value="Chromosome"/>
</dbReference>
<evidence type="ECO:0000313" key="6">
    <source>
        <dbReference type="EMBL" id="ALV27870.1"/>
    </source>
</evidence>
<keyword evidence="2" id="KW-0378">Hydrolase</keyword>
<dbReference type="PANTHER" id="PTHR42988:SF2">
    <property type="entry name" value="CYCLIC NUCLEOTIDE PHOSPHODIESTERASE CBUA0032-RELATED"/>
    <property type="match status" value="1"/>
</dbReference>
<dbReference type="EMBL" id="CP013068">
    <property type="protein sequence ID" value="ALV27870.1"/>
    <property type="molecule type" value="Genomic_DNA"/>
</dbReference>
<accession>A0A0U3FNX8</accession>
<gene>
    <name evidence="6" type="ORF">APZ00_13015</name>
</gene>
<dbReference type="InterPro" id="IPR050884">
    <property type="entry name" value="CNP_phosphodiesterase-III"/>
</dbReference>
<evidence type="ECO:0000256" key="3">
    <source>
        <dbReference type="ARBA" id="ARBA00023004"/>
    </source>
</evidence>
<dbReference type="KEGG" id="pphr:APZ00_13015"/>
<sequence length="255" mass="27003">MALIAQLTDLHLRDDGKDPLHDPEATLQMAFSTIAAMDPRPDAIVLTGDIIDRSARGYAHALSVLHQTPVPLWPLPGNHDDPVAFRTAFDGWVPFAPGHLSYTARIAGLRLVALDSTLPDGRPGLDAARLDWLADIIGSSQEPLLLALHHPPFSTGAPHIDSPGFHNANALARLIENSSVCRIIAGHSHRAIQTVWAGCLASTAPAIGHGLSLSLSGAEPHKPVPMAAAFDLHIAGPDGFVSHQITLAKSSEEPV</sequence>
<dbReference type="PANTHER" id="PTHR42988">
    <property type="entry name" value="PHOSPHOHYDROLASE"/>
    <property type="match status" value="1"/>
</dbReference>
<dbReference type="SUPFAM" id="SSF56300">
    <property type="entry name" value="Metallo-dependent phosphatases"/>
    <property type="match status" value="1"/>
</dbReference>
<dbReference type="RefSeq" id="WP_058899182.1">
    <property type="nucleotide sequence ID" value="NZ_CP013068.1"/>
</dbReference>
<dbReference type="GO" id="GO:0046872">
    <property type="term" value="F:metal ion binding"/>
    <property type="evidence" value="ECO:0007669"/>
    <property type="project" value="UniProtKB-KW"/>
</dbReference>
<keyword evidence="3" id="KW-0408">Iron</keyword>
<dbReference type="InterPro" id="IPR029052">
    <property type="entry name" value="Metallo-depent_PP-like"/>
</dbReference>
<dbReference type="Gene3D" id="3.60.21.10">
    <property type="match status" value="1"/>
</dbReference>
<evidence type="ECO:0000256" key="2">
    <source>
        <dbReference type="ARBA" id="ARBA00022801"/>
    </source>
</evidence>
<proteinExistence type="inferred from homology"/>
<feature type="domain" description="Calcineurin-like phosphoesterase" evidence="5">
    <location>
        <begin position="4"/>
        <end position="190"/>
    </location>
</feature>
<dbReference type="AlphaFoldDB" id="A0A0U3FNX8"/>
<dbReference type="InterPro" id="IPR004843">
    <property type="entry name" value="Calcineurin-like_PHP"/>
</dbReference>
<evidence type="ECO:0000259" key="5">
    <source>
        <dbReference type="Pfam" id="PF00149"/>
    </source>
</evidence>
<keyword evidence="7" id="KW-1185">Reference proteome</keyword>
<organism evidence="6 7">
    <name type="scientific">Pannonibacter phragmitetus</name>
    <dbReference type="NCBI Taxonomy" id="121719"/>
    <lineage>
        <taxon>Bacteria</taxon>
        <taxon>Pseudomonadati</taxon>
        <taxon>Pseudomonadota</taxon>
        <taxon>Alphaproteobacteria</taxon>
        <taxon>Hyphomicrobiales</taxon>
        <taxon>Stappiaceae</taxon>
        <taxon>Pannonibacter</taxon>
    </lineage>
</organism>
<protein>
    <submittedName>
        <fullName evidence="6">Phosphoesterase</fullName>
    </submittedName>
</protein>